<feature type="domain" description="HTH cro/C1-type" evidence="1">
    <location>
        <begin position="143"/>
        <end position="197"/>
    </location>
</feature>
<organism evidence="2 3">
    <name type="scientific">Paraburkholderia fungorum</name>
    <dbReference type="NCBI Taxonomy" id="134537"/>
    <lineage>
        <taxon>Bacteria</taxon>
        <taxon>Pseudomonadati</taxon>
        <taxon>Pseudomonadota</taxon>
        <taxon>Betaproteobacteria</taxon>
        <taxon>Burkholderiales</taxon>
        <taxon>Burkholderiaceae</taxon>
        <taxon>Paraburkholderia</taxon>
    </lineage>
</organism>
<dbReference type="InterPro" id="IPR010982">
    <property type="entry name" value="Lambda_DNA-bd_dom_sf"/>
</dbReference>
<proteinExistence type="predicted"/>
<dbReference type="Gene3D" id="1.10.260.40">
    <property type="entry name" value="lambda repressor-like DNA-binding domains"/>
    <property type="match status" value="1"/>
</dbReference>
<dbReference type="CDD" id="cd00093">
    <property type="entry name" value="HTH_XRE"/>
    <property type="match status" value="1"/>
</dbReference>
<name>A0AAW3UXQ5_9BURK</name>
<gene>
    <name evidence="2" type="ORF">GGD69_004313</name>
</gene>
<dbReference type="SMART" id="SM00530">
    <property type="entry name" value="HTH_XRE"/>
    <property type="match status" value="1"/>
</dbReference>
<comment type="caution">
    <text evidence="2">The sequence shown here is derived from an EMBL/GenBank/DDBJ whole genome shotgun (WGS) entry which is preliminary data.</text>
</comment>
<dbReference type="Proteomes" id="UP000518681">
    <property type="component" value="Unassembled WGS sequence"/>
</dbReference>
<dbReference type="RefSeq" id="WP_245621028.1">
    <property type="nucleotide sequence ID" value="NZ_CP099647.1"/>
</dbReference>
<dbReference type="SUPFAM" id="SSF47413">
    <property type="entry name" value="lambda repressor-like DNA-binding domains"/>
    <property type="match status" value="1"/>
</dbReference>
<dbReference type="PROSITE" id="PS50943">
    <property type="entry name" value="HTH_CROC1"/>
    <property type="match status" value="1"/>
</dbReference>
<evidence type="ECO:0000313" key="2">
    <source>
        <dbReference type="EMBL" id="MBB6203435.1"/>
    </source>
</evidence>
<dbReference type="EMBL" id="JACIIK010000007">
    <property type="protein sequence ID" value="MBB6203435.1"/>
    <property type="molecule type" value="Genomic_DNA"/>
</dbReference>
<sequence>MKVIEGARGSGAARRAIGRLNSQFLGCPFGYGATRFLPLLTCEQCSFAIFLLLWPCRGEVLNWLPGMRVITCNAGPLAAAYDAPPAVHCNRRLCNIARHAHRSGVQIETGRHFKEMNRHIQSIGHLERSVEDSRLRRALAARLDKAFKRSGVSSAQVARRLNLSEADVQYWRQGITVPPLNVCARLADILSLDVHWLCTGQP</sequence>
<protein>
    <recommendedName>
        <fullName evidence="1">HTH cro/C1-type domain-containing protein</fullName>
    </recommendedName>
</protein>
<accession>A0AAW3UXQ5</accession>
<reference evidence="2 3" key="1">
    <citation type="submission" date="2020-08" db="EMBL/GenBank/DDBJ databases">
        <title>Genomic Encyclopedia of Type Strains, Phase IV (KMG-V): Genome sequencing to study the core and pangenomes of soil and plant-associated prokaryotes.</title>
        <authorList>
            <person name="Whitman W."/>
        </authorList>
    </citation>
    <scope>NUCLEOTIDE SEQUENCE [LARGE SCALE GENOMIC DNA]</scope>
    <source>
        <strain evidence="2 3">SEMIA 4013</strain>
    </source>
</reference>
<evidence type="ECO:0000313" key="3">
    <source>
        <dbReference type="Proteomes" id="UP000518681"/>
    </source>
</evidence>
<dbReference type="AlphaFoldDB" id="A0AAW3UXQ5"/>
<evidence type="ECO:0000259" key="1">
    <source>
        <dbReference type="PROSITE" id="PS50943"/>
    </source>
</evidence>
<dbReference type="InterPro" id="IPR001387">
    <property type="entry name" value="Cro/C1-type_HTH"/>
</dbReference>
<dbReference type="GO" id="GO:0003677">
    <property type="term" value="F:DNA binding"/>
    <property type="evidence" value="ECO:0007669"/>
    <property type="project" value="InterPro"/>
</dbReference>